<organism evidence="4 5">
    <name type="scientific">Adineta steineri</name>
    <dbReference type="NCBI Taxonomy" id="433720"/>
    <lineage>
        <taxon>Eukaryota</taxon>
        <taxon>Metazoa</taxon>
        <taxon>Spiralia</taxon>
        <taxon>Gnathifera</taxon>
        <taxon>Rotifera</taxon>
        <taxon>Eurotatoria</taxon>
        <taxon>Bdelloidea</taxon>
        <taxon>Adinetida</taxon>
        <taxon>Adinetidae</taxon>
        <taxon>Adineta</taxon>
    </lineage>
</organism>
<dbReference type="InterPro" id="IPR023213">
    <property type="entry name" value="CAT-like_dom_sf"/>
</dbReference>
<gene>
    <name evidence="4" type="ORF">OKA104_LOCUS21799</name>
</gene>
<reference evidence="4" key="1">
    <citation type="submission" date="2021-02" db="EMBL/GenBank/DDBJ databases">
        <authorList>
            <person name="Nowell W R."/>
        </authorList>
    </citation>
    <scope>NUCLEOTIDE SEQUENCE</scope>
</reference>
<dbReference type="GO" id="GO:0005829">
    <property type="term" value="C:cytosol"/>
    <property type="evidence" value="ECO:0007669"/>
    <property type="project" value="TreeGrafter"/>
</dbReference>
<dbReference type="GO" id="GO:0043041">
    <property type="term" value="P:amino acid activation for nonribosomal peptide biosynthetic process"/>
    <property type="evidence" value="ECO:0007669"/>
    <property type="project" value="TreeGrafter"/>
</dbReference>
<dbReference type="EMBL" id="CAJOAY010001543">
    <property type="protein sequence ID" value="CAF3856577.1"/>
    <property type="molecule type" value="Genomic_DNA"/>
</dbReference>
<dbReference type="PANTHER" id="PTHR45527:SF1">
    <property type="entry name" value="FATTY ACID SYNTHASE"/>
    <property type="match status" value="1"/>
</dbReference>
<evidence type="ECO:0000259" key="3">
    <source>
        <dbReference type="PROSITE" id="PS50075"/>
    </source>
</evidence>
<dbReference type="InterPro" id="IPR010071">
    <property type="entry name" value="AA_adenyl_dom"/>
</dbReference>
<comment type="caution">
    <text evidence="4">The sequence shown here is derived from an EMBL/GenBank/DDBJ whole genome shotgun (WGS) entry which is preliminary data.</text>
</comment>
<evidence type="ECO:0000313" key="4">
    <source>
        <dbReference type="EMBL" id="CAF3856577.1"/>
    </source>
</evidence>
<dbReference type="Pfam" id="PF00501">
    <property type="entry name" value="AMP-binding"/>
    <property type="match status" value="1"/>
</dbReference>
<dbReference type="Proteomes" id="UP000663881">
    <property type="component" value="Unassembled WGS sequence"/>
</dbReference>
<accession>A0A819EUP0</accession>
<dbReference type="InterPro" id="IPR036736">
    <property type="entry name" value="ACP-like_sf"/>
</dbReference>
<protein>
    <recommendedName>
        <fullName evidence="3">Carrier domain-containing protein</fullName>
    </recommendedName>
</protein>
<name>A0A819EUP0_9BILA</name>
<keyword evidence="2" id="KW-0597">Phosphoprotein</keyword>
<dbReference type="CDD" id="cd05930">
    <property type="entry name" value="A_NRPS"/>
    <property type="match status" value="1"/>
</dbReference>
<dbReference type="InterPro" id="IPR042099">
    <property type="entry name" value="ANL_N_sf"/>
</dbReference>
<dbReference type="SUPFAM" id="SSF47336">
    <property type="entry name" value="ACP-like"/>
    <property type="match status" value="1"/>
</dbReference>
<proteinExistence type="predicted"/>
<dbReference type="Gene3D" id="3.40.50.12780">
    <property type="entry name" value="N-terminal domain of ligase-like"/>
    <property type="match status" value="1"/>
</dbReference>
<dbReference type="InterPro" id="IPR020845">
    <property type="entry name" value="AMP-binding_CS"/>
</dbReference>
<dbReference type="InterPro" id="IPR000873">
    <property type="entry name" value="AMP-dep_synth/lig_dom"/>
</dbReference>
<dbReference type="InterPro" id="IPR009081">
    <property type="entry name" value="PP-bd_ACP"/>
</dbReference>
<dbReference type="GO" id="GO:0003824">
    <property type="term" value="F:catalytic activity"/>
    <property type="evidence" value="ECO:0007669"/>
    <property type="project" value="InterPro"/>
</dbReference>
<dbReference type="Gene3D" id="1.10.1200.10">
    <property type="entry name" value="ACP-like"/>
    <property type="match status" value="1"/>
</dbReference>
<dbReference type="NCBIfam" id="TIGR01733">
    <property type="entry name" value="AA-adenyl-dom"/>
    <property type="match status" value="1"/>
</dbReference>
<evidence type="ECO:0000313" key="5">
    <source>
        <dbReference type="Proteomes" id="UP000663881"/>
    </source>
</evidence>
<dbReference type="Pfam" id="PF00550">
    <property type="entry name" value="PP-binding"/>
    <property type="match status" value="1"/>
</dbReference>
<feature type="domain" description="Carrier" evidence="3">
    <location>
        <begin position="1514"/>
        <end position="1592"/>
    </location>
</feature>
<dbReference type="SUPFAM" id="SSF56801">
    <property type="entry name" value="Acetyl-CoA synthetase-like"/>
    <property type="match status" value="1"/>
</dbReference>
<evidence type="ECO:0000256" key="1">
    <source>
        <dbReference type="ARBA" id="ARBA00022450"/>
    </source>
</evidence>
<dbReference type="GO" id="GO:0044550">
    <property type="term" value="P:secondary metabolite biosynthetic process"/>
    <property type="evidence" value="ECO:0007669"/>
    <property type="project" value="TreeGrafter"/>
</dbReference>
<evidence type="ECO:0000256" key="2">
    <source>
        <dbReference type="ARBA" id="ARBA00022553"/>
    </source>
</evidence>
<dbReference type="InterPro" id="IPR001242">
    <property type="entry name" value="Condensation_dom"/>
</dbReference>
<keyword evidence="1" id="KW-0596">Phosphopantetheine</keyword>
<feature type="non-terminal residue" evidence="4">
    <location>
        <position position="1"/>
    </location>
</feature>
<dbReference type="Pfam" id="PF00668">
    <property type="entry name" value="Condensation"/>
    <property type="match status" value="3"/>
</dbReference>
<sequence length="2263" mass="261009">MFSRKRIIAGTNTHKESQLTTSGRTEAVASYVQQRIWLHEQLYFQSSDLSVYNILVPIIIKKGSLSIERIRSIVLKLIEQHTVLRTAVRFNAQTNQIEQYIQAVTDSICSFKYSRGINTAEQLDRLLTNESVGKHFDIETGRVVNCHIIQQSNDENDEQLSEGDLIAITFHHIAFDNSSHKPLFEAFKKACWTVYHQQSVSSVPQYIDFALYEQAMLADTRMDSKMNRARHFWSNLMDGYDWNRIRQLMLGEAVTKQIRSGRGFSTTFSVNQYVVDRMMLYASSNNFTMFELSLACYYIFLFKLINDEDLCVAGNIANRFIQETKDMIGMFVNLAPYRMKMEPNKSFDDLVRKVQQLSTNIIEHGCLPYQHIINSYDQRGHQVLPSTLFHYESLVSSITQNNTLEATLSDGTVLGIYFDRDRSHGNGTALFDLSFTMTHDHHSRSTECFFDCSADIFQKQADVDLLANRFQHMLTQLFDSSMNDELIYNQLSMPISTLSLILPEEVEEMQEVIFRRLPTIVSEAPASYSQTRIWLDERIRFDPQKPKVAIYNMPFIYRLQSGHTLSIKQLHQALQLSIDKHLSLHTSLLFDADINRIIQRVITRQDNYAYMFSIIETTYETHEQLDEFLHDEKRNPHVFDLAQGLVFRCHIIYYKQISSNHLLSDKDIIIFNFHHVSFDYPSLNIFLHDLDQAYKTGQLLYDENTTLRYLDYSIIEQQMPMSGASMFWLDTLHDYHLDQSLPLPYDRYRLTNEHRTGHTTSVGFDFGLDLSHYFLIYASSNNIKHEHLALAIYFIFLFKLTNGEKDLCISMNINNRYRDELKSVIGLFENIIPLRCQLDPHSAFHQLAKNVHVATTNNMKYSYFPLQRILDQHPNLSKSAFLDTSFQFLSSTTKTDNKLIMIGDSQLSSIPAIIMNNNDFSFLVQHDLTLNQVSCTINASLDLFNRETVEKMSQRFHSILNQLFLSVDDQIERSIYELSLTLSNEQYLMQSMNNTQISFPSSHTCIHHEFVCQVMKYPQKLAVELDDQSLTYSELLYYVQVLSLILLNEYHVIPGEIVCQCVERSLSMVIGIMAIEMIGGVYCPLSPRDPQHRLHTLVEQTKSRLVLTHYLTKTKFHSNILVFDIGLILAINYMNRDKNFREWRNIIITTDHIAYIIFTSGSTGIPKAVQVRHKNFMNCINSLAYINSFNKDDTVVQMTRCSFDIHVQEILGTLLVGGSLIMLHPGGTIDFDYLSEILQNKQITYLHTVPSLLHSFFTSVEQTNNPNAWKRLRSVCSSGESFSVPLIGLIAKTDTMNFILWNLYGPAEATIGSTIHYVNVTNDTQSIPIGRPFYNYRCTIMNEYLQSSAIGQQGELLVGGTGVFAGYLARDDITAKSLAEIDGALFYRTGDLVQMDSKGLIHYIGRNDYQVKLHGQRIEIGEIEQCLLIITSISACIVMKWNNDHLVAYVQTSGIDEQRMREHCQSHLPPHMIPSLFIILDKLPLNVNGKIDRKLLPSPSFSLIQLKNHDELLLPMSEIEIIIHQIWCDLLKQKQISTNINIFTIGGHSIVIMQLFHQYKIQFHLNANSLSISDLFQHPTIIDHAQLIYQTMNMKENINNYHWSSLHIMEAKASFAQERIFLDEQIRFSSTDDNNTNMYAIPLIYRISSMNDHISVSRLQHAFQSIITKHQILRTALYLGTDGSIIQHCLDTNVIINDKNVSRFSMINLSSNDHEQDELVKKILNQSDLFDLSNGYVINCHILRQDQSNHSFTHNNDDLLTKDDLILFTIHHSVFDGASTSVFIHDLSLAYQSDDSLPTVDNSLQYIDYSIHEHIMDMTLSQQFWQIELKDYSPAHKLSLSVDRQCSSTDQRSGSASTAQITFDDEICASFLNYASSHHLTLFQLGLSIFYVFLFKLTHGESDLCIASINANRYRSELGKMIGMFVSTLPYRVHLDSDLSFDELVQYVHEKCLSILQHSHYPLQHILSDLNLTRSNVSFLETMFDFISVSQDVDKLCLNGVNLEQMSTREIYQAAIFDFSLRFMYNPISTNNQLSCSFICSRDLFDETALAIIGRRFEHAVVQVFSRKSTTNCIDFFCNSISTVDLILPEEAVEKEDIVFHRFENFTNEAPASYAQCRVWYKNQRDVDTNQSSLTTDHIPFLYRFDIGDNLSVEKLCHALRLIVNKHQSLHTSLFYNPNKNLLMQRVITQQHINNEGLIITESTYETEEQLNSIIENEKRNPHVFDLAQGLVFRCHIIYYKQISSNHLLSDKDIIIFNFHHVS</sequence>
<dbReference type="InterPro" id="IPR045851">
    <property type="entry name" value="AMP-bd_C_sf"/>
</dbReference>
<dbReference type="SUPFAM" id="SSF52777">
    <property type="entry name" value="CoA-dependent acyltransferases"/>
    <property type="match status" value="7"/>
</dbReference>
<dbReference type="GO" id="GO:0031177">
    <property type="term" value="F:phosphopantetheine binding"/>
    <property type="evidence" value="ECO:0007669"/>
    <property type="project" value="TreeGrafter"/>
</dbReference>
<dbReference type="Gene3D" id="3.30.300.30">
    <property type="match status" value="1"/>
</dbReference>
<dbReference type="PANTHER" id="PTHR45527">
    <property type="entry name" value="NONRIBOSOMAL PEPTIDE SYNTHETASE"/>
    <property type="match status" value="1"/>
</dbReference>
<dbReference type="PROSITE" id="PS50075">
    <property type="entry name" value="CARRIER"/>
    <property type="match status" value="1"/>
</dbReference>
<dbReference type="PROSITE" id="PS00455">
    <property type="entry name" value="AMP_BINDING"/>
    <property type="match status" value="1"/>
</dbReference>
<dbReference type="Gene3D" id="3.30.559.10">
    <property type="entry name" value="Chloramphenicol acetyltransferase-like domain"/>
    <property type="match status" value="4"/>
</dbReference>
<dbReference type="Gene3D" id="3.30.559.30">
    <property type="entry name" value="Nonribosomal peptide synthetase, condensation domain"/>
    <property type="match status" value="3"/>
</dbReference>